<feature type="domain" description="Cytochrome C biogenesis protein transmembrane" evidence="7">
    <location>
        <begin position="6"/>
        <end position="183"/>
    </location>
</feature>
<dbReference type="InterPro" id="IPR003834">
    <property type="entry name" value="Cyt_c_assmbl_TM_dom"/>
</dbReference>
<evidence type="ECO:0000313" key="9">
    <source>
        <dbReference type="Proteomes" id="UP000824037"/>
    </source>
</evidence>
<dbReference type="GO" id="GO:0017004">
    <property type="term" value="P:cytochrome complex assembly"/>
    <property type="evidence" value="ECO:0007669"/>
    <property type="project" value="InterPro"/>
</dbReference>
<accession>A0A9D2J3T7</accession>
<gene>
    <name evidence="8" type="ORF">H9815_07465</name>
</gene>
<dbReference type="Proteomes" id="UP000824037">
    <property type="component" value="Unassembled WGS sequence"/>
</dbReference>
<feature type="transmembrane region" description="Helical" evidence="6">
    <location>
        <begin position="41"/>
        <end position="69"/>
    </location>
</feature>
<dbReference type="InterPro" id="IPR051790">
    <property type="entry name" value="Cytochrome_c-biogenesis_DsbD"/>
</dbReference>
<reference evidence="8" key="1">
    <citation type="journal article" date="2021" name="PeerJ">
        <title>Extensive microbial diversity within the chicken gut microbiome revealed by metagenomics and culture.</title>
        <authorList>
            <person name="Gilroy R."/>
            <person name="Ravi A."/>
            <person name="Getino M."/>
            <person name="Pursley I."/>
            <person name="Horton D.L."/>
            <person name="Alikhan N.F."/>
            <person name="Baker D."/>
            <person name="Gharbi K."/>
            <person name="Hall N."/>
            <person name="Watson M."/>
            <person name="Adriaenssens E.M."/>
            <person name="Foster-Nyarko E."/>
            <person name="Jarju S."/>
            <person name="Secka A."/>
            <person name="Antonio M."/>
            <person name="Oren A."/>
            <person name="Chaudhuri R.R."/>
            <person name="La Ragione R."/>
            <person name="Hildebrand F."/>
            <person name="Pallen M.J."/>
        </authorList>
    </citation>
    <scope>NUCLEOTIDE SEQUENCE</scope>
    <source>
        <strain evidence="8">ChiGjej4B4-7305</strain>
    </source>
</reference>
<sequence>MDIGLVAAFLGGALALLSPCGALLLPAFFASSVGGGLRLGLHALIFYLGLVVVLVPLGLGVGALGSLFVTYRTTIVVVASVLLIGFGVVQLLGFGFDPARLVPGARGLHQQAASRAGLVKTLFLGAASGLAGVCSGPILGAVLTLAAARGDAVLAGALLAVYAGGMVVPLLLLAWAWTRMSERTRRALRGRSFTVLGRELHTTSVVTGVLLIGVGVLFWTTNGLVSAPALVPSGVQLWLQEHSALLSGPVLDIVAIVLVAGVILAVWARRGRTRRSTESATDQGHRTSREGSP</sequence>
<dbReference type="GO" id="GO:0016020">
    <property type="term" value="C:membrane"/>
    <property type="evidence" value="ECO:0007669"/>
    <property type="project" value="UniProtKB-SubCell"/>
</dbReference>
<feature type="transmembrane region" description="Helical" evidence="6">
    <location>
        <begin position="117"/>
        <end position="146"/>
    </location>
</feature>
<feature type="transmembrane region" description="Helical" evidence="6">
    <location>
        <begin position="199"/>
        <end position="225"/>
    </location>
</feature>
<keyword evidence="4 6" id="KW-1133">Transmembrane helix</keyword>
<comment type="caution">
    <text evidence="8">The sequence shown here is derived from an EMBL/GenBank/DDBJ whole genome shotgun (WGS) entry which is preliminary data.</text>
</comment>
<feature type="transmembrane region" description="Helical" evidence="6">
    <location>
        <begin position="6"/>
        <end position="29"/>
    </location>
</feature>
<name>A0A9D2J3T7_9MICO</name>
<dbReference type="PANTHER" id="PTHR31272:SF4">
    <property type="entry name" value="CYTOCHROME C-TYPE BIOGENESIS PROTEIN HI_1454-RELATED"/>
    <property type="match status" value="1"/>
</dbReference>
<dbReference type="AlphaFoldDB" id="A0A9D2J3T7"/>
<comment type="subcellular location">
    <subcellularLocation>
        <location evidence="1">Membrane</location>
        <topology evidence="1">Multi-pass membrane protein</topology>
    </subcellularLocation>
</comment>
<protein>
    <submittedName>
        <fullName evidence="8">Cytochrome c biogenesis CcdA family protein</fullName>
    </submittedName>
</protein>
<feature type="transmembrane region" description="Helical" evidence="6">
    <location>
        <begin position="75"/>
        <end position="96"/>
    </location>
</feature>
<dbReference type="PANTHER" id="PTHR31272">
    <property type="entry name" value="CYTOCHROME C-TYPE BIOGENESIS PROTEIN HI_1454-RELATED"/>
    <property type="match status" value="1"/>
</dbReference>
<comment type="similarity">
    <text evidence="2">Belongs to the DsbD family.</text>
</comment>
<evidence type="ECO:0000313" key="8">
    <source>
        <dbReference type="EMBL" id="HIZ35601.1"/>
    </source>
</evidence>
<evidence type="ECO:0000256" key="4">
    <source>
        <dbReference type="ARBA" id="ARBA00022989"/>
    </source>
</evidence>
<feature type="transmembrane region" description="Helical" evidence="6">
    <location>
        <begin position="245"/>
        <end position="267"/>
    </location>
</feature>
<evidence type="ECO:0000256" key="3">
    <source>
        <dbReference type="ARBA" id="ARBA00022692"/>
    </source>
</evidence>
<reference evidence="8" key="2">
    <citation type="submission" date="2021-04" db="EMBL/GenBank/DDBJ databases">
        <authorList>
            <person name="Gilroy R."/>
        </authorList>
    </citation>
    <scope>NUCLEOTIDE SEQUENCE</scope>
    <source>
        <strain evidence="8">ChiGjej4B4-7305</strain>
    </source>
</reference>
<evidence type="ECO:0000256" key="6">
    <source>
        <dbReference type="SAM" id="Phobius"/>
    </source>
</evidence>
<feature type="transmembrane region" description="Helical" evidence="6">
    <location>
        <begin position="152"/>
        <end position="178"/>
    </location>
</feature>
<evidence type="ECO:0000259" key="7">
    <source>
        <dbReference type="Pfam" id="PF02683"/>
    </source>
</evidence>
<organism evidence="8 9">
    <name type="scientific">Candidatus Ruania gallistercoris</name>
    <dbReference type="NCBI Taxonomy" id="2838746"/>
    <lineage>
        <taxon>Bacteria</taxon>
        <taxon>Bacillati</taxon>
        <taxon>Actinomycetota</taxon>
        <taxon>Actinomycetes</taxon>
        <taxon>Micrococcales</taxon>
        <taxon>Ruaniaceae</taxon>
        <taxon>Ruania</taxon>
    </lineage>
</organism>
<evidence type="ECO:0000256" key="1">
    <source>
        <dbReference type="ARBA" id="ARBA00004141"/>
    </source>
</evidence>
<dbReference type="Pfam" id="PF02683">
    <property type="entry name" value="DsbD_TM"/>
    <property type="match status" value="1"/>
</dbReference>
<keyword evidence="5 6" id="KW-0472">Membrane</keyword>
<evidence type="ECO:0000256" key="2">
    <source>
        <dbReference type="ARBA" id="ARBA00006143"/>
    </source>
</evidence>
<evidence type="ECO:0000256" key="5">
    <source>
        <dbReference type="ARBA" id="ARBA00023136"/>
    </source>
</evidence>
<proteinExistence type="inferred from homology"/>
<dbReference type="EMBL" id="DXBY01000129">
    <property type="protein sequence ID" value="HIZ35601.1"/>
    <property type="molecule type" value="Genomic_DNA"/>
</dbReference>
<keyword evidence="3 6" id="KW-0812">Transmembrane</keyword>